<proteinExistence type="predicted"/>
<evidence type="ECO:0000313" key="2">
    <source>
        <dbReference type="EMBL" id="KAK4539768.1"/>
    </source>
</evidence>
<sequence>MAKQKKALPTTPVQSQASQLLKLPPELRNTVYNYVAQGESTSTIHLGTGKEPQHRVHDPALARVCRQLRQEYKSIFVTEAPRFATRLVAHLVNFDASGLVPAIAAISRPSSSVTRAYTLHIELNNFFDVHALFCLAFGRPTEDPTTKRQLKYDLIISYNPKSFDTDYCDKCLGRNAGTSDWEKFREAFEAAHLRYAAPKKAKKRKKPQTQKKASREDGGCKGMRLK</sequence>
<name>A0AAV9J4A0_9PEZI</name>
<organism evidence="2 3">
    <name type="scientific">Oleoguttula mirabilis</name>
    <dbReference type="NCBI Taxonomy" id="1507867"/>
    <lineage>
        <taxon>Eukaryota</taxon>
        <taxon>Fungi</taxon>
        <taxon>Dikarya</taxon>
        <taxon>Ascomycota</taxon>
        <taxon>Pezizomycotina</taxon>
        <taxon>Dothideomycetes</taxon>
        <taxon>Dothideomycetidae</taxon>
        <taxon>Mycosphaerellales</taxon>
        <taxon>Teratosphaeriaceae</taxon>
        <taxon>Oleoguttula</taxon>
    </lineage>
</organism>
<reference evidence="2 3" key="1">
    <citation type="submission" date="2021-11" db="EMBL/GenBank/DDBJ databases">
        <title>Black yeast isolated from Biological Soil Crust.</title>
        <authorList>
            <person name="Kurbessoian T."/>
        </authorList>
    </citation>
    <scope>NUCLEOTIDE SEQUENCE [LARGE SCALE GENOMIC DNA]</scope>
    <source>
        <strain evidence="2 3">CCFEE 5522</strain>
    </source>
</reference>
<keyword evidence="3" id="KW-1185">Reference proteome</keyword>
<feature type="compositionally biased region" description="Basic residues" evidence="1">
    <location>
        <begin position="197"/>
        <end position="209"/>
    </location>
</feature>
<evidence type="ECO:0000256" key="1">
    <source>
        <dbReference type="SAM" id="MobiDB-lite"/>
    </source>
</evidence>
<dbReference type="EMBL" id="JAVFHQ010000083">
    <property type="protein sequence ID" value="KAK4539768.1"/>
    <property type="molecule type" value="Genomic_DNA"/>
</dbReference>
<dbReference type="AlphaFoldDB" id="A0AAV9J4A0"/>
<dbReference type="PANTHER" id="PTHR42085">
    <property type="entry name" value="F-BOX DOMAIN-CONTAINING PROTEIN"/>
    <property type="match status" value="1"/>
</dbReference>
<comment type="caution">
    <text evidence="2">The sequence shown here is derived from an EMBL/GenBank/DDBJ whole genome shotgun (WGS) entry which is preliminary data.</text>
</comment>
<accession>A0AAV9J4A0</accession>
<dbReference type="PANTHER" id="PTHR42085:SF1">
    <property type="entry name" value="F-BOX DOMAIN-CONTAINING PROTEIN"/>
    <property type="match status" value="1"/>
</dbReference>
<protein>
    <submittedName>
        <fullName evidence="2">Uncharacterized protein</fullName>
    </submittedName>
</protein>
<feature type="region of interest" description="Disordered" evidence="1">
    <location>
        <begin position="195"/>
        <end position="226"/>
    </location>
</feature>
<gene>
    <name evidence="2" type="ORF">LTR36_010356</name>
</gene>
<dbReference type="Proteomes" id="UP001324427">
    <property type="component" value="Unassembled WGS sequence"/>
</dbReference>
<evidence type="ECO:0000313" key="3">
    <source>
        <dbReference type="Proteomes" id="UP001324427"/>
    </source>
</evidence>
<dbReference type="InterPro" id="IPR038883">
    <property type="entry name" value="AN11006-like"/>
</dbReference>